<dbReference type="RefSeq" id="XP_052948458.1">
    <property type="nucleotide sequence ID" value="XM_053092271.1"/>
</dbReference>
<dbReference type="InterPro" id="IPR001810">
    <property type="entry name" value="F-box_dom"/>
</dbReference>
<protein>
    <recommendedName>
        <fullName evidence="2">F-box domain-containing protein</fullName>
    </recommendedName>
</protein>
<reference evidence="3" key="1">
    <citation type="journal article" date="2022" name="G3 (Bethesda)">
        <title>High quality genome of the basidiomycete yeast Dioszegia hungarica PDD-24b-2 isolated from cloud water.</title>
        <authorList>
            <person name="Jarrige D."/>
            <person name="Haridas S."/>
            <person name="Bleykasten-Grosshans C."/>
            <person name="Joly M."/>
            <person name="Nadalig T."/>
            <person name="Sancelme M."/>
            <person name="Vuilleumier S."/>
            <person name="Grigoriev I.V."/>
            <person name="Amato P."/>
            <person name="Bringel F."/>
        </authorList>
    </citation>
    <scope>NUCLEOTIDE SEQUENCE</scope>
    <source>
        <strain evidence="3">PDD-24b-2</strain>
    </source>
</reference>
<organism evidence="3 4">
    <name type="scientific">Dioszegia hungarica</name>
    <dbReference type="NCBI Taxonomy" id="4972"/>
    <lineage>
        <taxon>Eukaryota</taxon>
        <taxon>Fungi</taxon>
        <taxon>Dikarya</taxon>
        <taxon>Basidiomycota</taxon>
        <taxon>Agaricomycotina</taxon>
        <taxon>Tremellomycetes</taxon>
        <taxon>Tremellales</taxon>
        <taxon>Bulleribasidiaceae</taxon>
        <taxon>Dioszegia</taxon>
    </lineage>
</organism>
<dbReference type="Pfam" id="PF12937">
    <property type="entry name" value="F-box-like"/>
    <property type="match status" value="1"/>
</dbReference>
<dbReference type="GeneID" id="77731476"/>
<dbReference type="Proteomes" id="UP001164286">
    <property type="component" value="Unassembled WGS sequence"/>
</dbReference>
<gene>
    <name evidence="3" type="ORF">MKK02DRAFT_43088</name>
</gene>
<dbReference type="AlphaFoldDB" id="A0AA38HG64"/>
<feature type="region of interest" description="Disordered" evidence="1">
    <location>
        <begin position="84"/>
        <end position="107"/>
    </location>
</feature>
<evidence type="ECO:0000313" key="4">
    <source>
        <dbReference type="Proteomes" id="UP001164286"/>
    </source>
</evidence>
<dbReference type="InterPro" id="IPR036047">
    <property type="entry name" value="F-box-like_dom_sf"/>
</dbReference>
<name>A0AA38HG64_9TREE</name>
<dbReference type="Gene3D" id="1.20.1280.50">
    <property type="match status" value="1"/>
</dbReference>
<keyword evidence="4" id="KW-1185">Reference proteome</keyword>
<dbReference type="EMBL" id="JAKWFO010000003">
    <property type="protein sequence ID" value="KAI9638681.1"/>
    <property type="molecule type" value="Genomic_DNA"/>
</dbReference>
<feature type="domain" description="F-box" evidence="2">
    <location>
        <begin position="7"/>
        <end position="46"/>
    </location>
</feature>
<comment type="caution">
    <text evidence="3">The sequence shown here is derived from an EMBL/GenBank/DDBJ whole genome shotgun (WGS) entry which is preliminary data.</text>
</comment>
<evidence type="ECO:0000313" key="3">
    <source>
        <dbReference type="EMBL" id="KAI9638681.1"/>
    </source>
</evidence>
<sequence>MATQHEALPVELLIAIFQHLEWRDFESCSRVSWLFREVTLPRLFERASLDVHHPSQLDILRRAVKRKPRLLDVFRGLWSPRTPRAGADTGAGGKGNGNGGRDAVNAGRDAGMLKGWRKGRWRALLSGKTAKEAQDNPSALPRLLLFKVFTNTTHLILTSHTHTTCDNHHSLDMPNLIILHILPTSSATGPFLDFCMCKHDPARRPKSCARDFSCTCPFIAKLRPRRLVLGDTSTCIYGRGSGLWTLPIIFPPYIKDVVVYIGESNGVGHSSGTLRDPPKQSDARETWLSKLQPSVETLTLIFSPRPDEPWLVRPLEPLDYSGETPKAWVNSITDMLVCALGGRAQAMMVVGMELIWEDWTYTPTSQVKEWLEIKLKRHLVREMWFREYEARERVEGIRYRTWEEFEADEAGGGVESE</sequence>
<feature type="compositionally biased region" description="Gly residues" evidence="1">
    <location>
        <begin position="89"/>
        <end position="100"/>
    </location>
</feature>
<proteinExistence type="predicted"/>
<evidence type="ECO:0000259" key="2">
    <source>
        <dbReference type="Pfam" id="PF12937"/>
    </source>
</evidence>
<dbReference type="SUPFAM" id="SSF81383">
    <property type="entry name" value="F-box domain"/>
    <property type="match status" value="1"/>
</dbReference>
<accession>A0AA38HG64</accession>
<evidence type="ECO:0000256" key="1">
    <source>
        <dbReference type="SAM" id="MobiDB-lite"/>
    </source>
</evidence>